<dbReference type="AlphaFoldDB" id="A0A6M8HYH2"/>
<keyword evidence="1" id="KW-0732">Signal</keyword>
<evidence type="ECO:0000313" key="3">
    <source>
        <dbReference type="EMBL" id="QKE93390.1"/>
    </source>
</evidence>
<geneLocation type="plasmid" evidence="3 4">
    <name>unnamed2</name>
</geneLocation>
<feature type="signal peptide" evidence="1">
    <location>
        <begin position="1"/>
        <end position="20"/>
    </location>
</feature>
<dbReference type="PANTHER" id="PTHR37017">
    <property type="entry name" value="AB HYDROLASE-1 DOMAIN-CONTAINING PROTEIN-RELATED"/>
    <property type="match status" value="1"/>
</dbReference>
<keyword evidence="3" id="KW-0378">Hydrolase</keyword>
<name>A0A6M8HYH2_9PROT</name>
<dbReference type="Pfam" id="PF12697">
    <property type="entry name" value="Abhydrolase_6"/>
    <property type="match status" value="1"/>
</dbReference>
<keyword evidence="4" id="KW-1185">Reference proteome</keyword>
<dbReference type="InterPro" id="IPR029058">
    <property type="entry name" value="AB_hydrolase_fold"/>
</dbReference>
<reference evidence="3 4" key="1">
    <citation type="journal article" date="2014" name="World J. Microbiol. Biotechnol.">
        <title>Biodiversity and physiological characteristics of Antarctic and Arctic lichens-associated bacteria.</title>
        <authorList>
            <person name="Lee Y.M."/>
            <person name="Kim E.H."/>
            <person name="Lee H.K."/>
            <person name="Hong S.G."/>
        </authorList>
    </citation>
    <scope>NUCLEOTIDE SEQUENCE [LARGE SCALE GENOMIC DNA]</scope>
    <source>
        <strain evidence="3 4">PAMC 26569</strain>
        <plasmid evidence="3">unnamed2</plasmid>
    </source>
</reference>
<dbReference type="InterPro" id="IPR052897">
    <property type="entry name" value="Sec-Metab_Biosynth_Hydrolase"/>
</dbReference>
<dbReference type="Gene3D" id="3.40.50.1820">
    <property type="entry name" value="alpha/beta hydrolase"/>
    <property type="match status" value="1"/>
</dbReference>
<dbReference type="RefSeq" id="WP_171837581.1">
    <property type="nucleotide sequence ID" value="NZ_CP053710.1"/>
</dbReference>
<evidence type="ECO:0000259" key="2">
    <source>
        <dbReference type="Pfam" id="PF12697"/>
    </source>
</evidence>
<dbReference type="KEGG" id="lck:HN018_24680"/>
<organism evidence="3 4">
    <name type="scientific">Lichenicola cladoniae</name>
    <dbReference type="NCBI Taxonomy" id="1484109"/>
    <lineage>
        <taxon>Bacteria</taxon>
        <taxon>Pseudomonadati</taxon>
        <taxon>Pseudomonadota</taxon>
        <taxon>Alphaproteobacteria</taxon>
        <taxon>Acetobacterales</taxon>
        <taxon>Acetobacteraceae</taxon>
        <taxon>Lichenicola</taxon>
    </lineage>
</organism>
<sequence length="269" mass="28137">MKVFAGAAAVILATAPVAIAASPHKATEVLVHGAFETSGVWDRVTAKLEKDGYSVKTVDLPGRPGNEAPMSAISLDLYQQTIATAIAGERHPVVLVGHSFGGFAISAEAEAEPDKVQTLLYVAAYLPRSGDSLLTMATADRGSKLAPLLVINKEKGYASVAPEAGAAVFASDAPAAVQSIVAGGIVNEPLAPLVTPIVLTDSRFGSVDKVTIRTLRDQVVSTPFQVEMAKSTPVRLQLTIDTGHTPFVTEPNRLALEIEKAAGPHRRTL</sequence>
<gene>
    <name evidence="3" type="ORF">HN018_24680</name>
</gene>
<dbReference type="SUPFAM" id="SSF53474">
    <property type="entry name" value="alpha/beta-Hydrolases"/>
    <property type="match status" value="1"/>
</dbReference>
<accession>A0A6M8HYH2</accession>
<feature type="domain" description="AB hydrolase-1" evidence="2">
    <location>
        <begin position="29"/>
        <end position="255"/>
    </location>
</feature>
<evidence type="ECO:0000256" key="1">
    <source>
        <dbReference type="SAM" id="SignalP"/>
    </source>
</evidence>
<proteinExistence type="predicted"/>
<feature type="chain" id="PRO_5026827893" evidence="1">
    <location>
        <begin position="21"/>
        <end position="269"/>
    </location>
</feature>
<dbReference type="EMBL" id="CP053710">
    <property type="protein sequence ID" value="QKE93390.1"/>
    <property type="molecule type" value="Genomic_DNA"/>
</dbReference>
<dbReference type="GO" id="GO:0016787">
    <property type="term" value="F:hydrolase activity"/>
    <property type="evidence" value="ECO:0007669"/>
    <property type="project" value="UniProtKB-KW"/>
</dbReference>
<dbReference type="InterPro" id="IPR000073">
    <property type="entry name" value="AB_hydrolase_1"/>
</dbReference>
<keyword evidence="3" id="KW-0614">Plasmid</keyword>
<evidence type="ECO:0000313" key="4">
    <source>
        <dbReference type="Proteomes" id="UP000500767"/>
    </source>
</evidence>
<dbReference type="Proteomes" id="UP000500767">
    <property type="component" value="Plasmid unnamed2"/>
</dbReference>
<protein>
    <submittedName>
        <fullName evidence="3">Alpha/beta fold hydrolase</fullName>
    </submittedName>
</protein>
<dbReference type="PANTHER" id="PTHR37017:SF11">
    <property type="entry name" value="ESTERASE_LIPASE_THIOESTERASE DOMAIN-CONTAINING PROTEIN"/>
    <property type="match status" value="1"/>
</dbReference>